<dbReference type="InterPro" id="IPR035919">
    <property type="entry name" value="EAL_sf"/>
</dbReference>
<dbReference type="AlphaFoldDB" id="A0AA46AHG8"/>
<feature type="domain" description="EAL" evidence="1">
    <location>
        <begin position="1"/>
        <end position="43"/>
    </location>
</feature>
<dbReference type="PROSITE" id="PS50883">
    <property type="entry name" value="EAL"/>
    <property type="match status" value="1"/>
</dbReference>
<evidence type="ECO:0000313" key="2">
    <source>
        <dbReference type="EMBL" id="SMP39235.1"/>
    </source>
</evidence>
<sequence length="43" mass="4678">MDGALAEGVELLDEVNYLVKSGVDLLQGYYFAKPAPVPPEVNR</sequence>
<gene>
    <name evidence="2" type="ORF">SAMN06296020_101204</name>
</gene>
<name>A0AA46AHG8_9CLOT</name>
<dbReference type="SUPFAM" id="SSF141868">
    <property type="entry name" value="EAL domain-like"/>
    <property type="match status" value="1"/>
</dbReference>
<dbReference type="InterPro" id="IPR001633">
    <property type="entry name" value="EAL_dom"/>
</dbReference>
<dbReference type="EMBL" id="FXUF01000001">
    <property type="protein sequence ID" value="SMP39235.1"/>
    <property type="molecule type" value="Genomic_DNA"/>
</dbReference>
<evidence type="ECO:0000259" key="1">
    <source>
        <dbReference type="PROSITE" id="PS50883"/>
    </source>
</evidence>
<organism evidence="2 3">
    <name type="scientific">Anoxynatronum buryatiense</name>
    <dbReference type="NCBI Taxonomy" id="489973"/>
    <lineage>
        <taxon>Bacteria</taxon>
        <taxon>Bacillati</taxon>
        <taxon>Bacillota</taxon>
        <taxon>Clostridia</taxon>
        <taxon>Eubacteriales</taxon>
        <taxon>Clostridiaceae</taxon>
        <taxon>Anoxynatronum</taxon>
    </lineage>
</organism>
<accession>A0AA46AHG8</accession>
<proteinExistence type="predicted"/>
<comment type="caution">
    <text evidence="2">The sequence shown here is derived from an EMBL/GenBank/DDBJ whole genome shotgun (WGS) entry which is preliminary data.</text>
</comment>
<dbReference type="Proteomes" id="UP001158066">
    <property type="component" value="Unassembled WGS sequence"/>
</dbReference>
<dbReference type="Gene3D" id="3.20.20.450">
    <property type="entry name" value="EAL domain"/>
    <property type="match status" value="1"/>
</dbReference>
<keyword evidence="3" id="KW-1185">Reference proteome</keyword>
<reference evidence="2" key="1">
    <citation type="submission" date="2017-05" db="EMBL/GenBank/DDBJ databases">
        <authorList>
            <person name="Varghese N."/>
            <person name="Submissions S."/>
        </authorList>
    </citation>
    <scope>NUCLEOTIDE SEQUENCE</scope>
    <source>
        <strain evidence="2">Su22</strain>
    </source>
</reference>
<dbReference type="RefSeq" id="WP_283407565.1">
    <property type="nucleotide sequence ID" value="NZ_FXUF01000001.1"/>
</dbReference>
<protein>
    <submittedName>
        <fullName evidence="2">EAL domain-containing protein</fullName>
    </submittedName>
</protein>
<evidence type="ECO:0000313" key="3">
    <source>
        <dbReference type="Proteomes" id="UP001158066"/>
    </source>
</evidence>